<evidence type="ECO:0000256" key="2">
    <source>
        <dbReference type="ARBA" id="ARBA00022448"/>
    </source>
</evidence>
<dbReference type="GO" id="GO:0015677">
    <property type="term" value="P:copper ion import"/>
    <property type="evidence" value="ECO:0007669"/>
    <property type="project" value="TreeGrafter"/>
</dbReference>
<evidence type="ECO:0000256" key="8">
    <source>
        <dbReference type="SAM" id="MobiDB-lite"/>
    </source>
</evidence>
<dbReference type="InterPro" id="IPR039261">
    <property type="entry name" value="FNR_nucleotide-bd"/>
</dbReference>
<reference evidence="11 12" key="1">
    <citation type="journal article" date="2020" name="ISME J.">
        <title>Uncovering the hidden diversity of litter-decomposition mechanisms in mushroom-forming fungi.</title>
        <authorList>
            <person name="Floudas D."/>
            <person name="Bentzer J."/>
            <person name="Ahren D."/>
            <person name="Johansson T."/>
            <person name="Persson P."/>
            <person name="Tunlid A."/>
        </authorList>
    </citation>
    <scope>NUCLEOTIDE SEQUENCE [LARGE SCALE GENOMIC DNA]</scope>
    <source>
        <strain evidence="11 12">CBS 146.42</strain>
    </source>
</reference>
<dbReference type="SFLD" id="SFLDS00052">
    <property type="entry name" value="Ferric_Reductase_Domain"/>
    <property type="match status" value="1"/>
</dbReference>
<organism evidence="11 12">
    <name type="scientific">Leucocoprinus leucothites</name>
    <dbReference type="NCBI Taxonomy" id="201217"/>
    <lineage>
        <taxon>Eukaryota</taxon>
        <taxon>Fungi</taxon>
        <taxon>Dikarya</taxon>
        <taxon>Basidiomycota</taxon>
        <taxon>Agaricomycotina</taxon>
        <taxon>Agaricomycetes</taxon>
        <taxon>Agaricomycetidae</taxon>
        <taxon>Agaricales</taxon>
        <taxon>Agaricineae</taxon>
        <taxon>Agaricaceae</taxon>
        <taxon>Leucocoprinus</taxon>
    </lineage>
</organism>
<evidence type="ECO:0000313" key="12">
    <source>
        <dbReference type="Proteomes" id="UP000559027"/>
    </source>
</evidence>
<dbReference type="AlphaFoldDB" id="A0A8H5FZ67"/>
<comment type="subcellular location">
    <subcellularLocation>
        <location evidence="1">Membrane</location>
        <topology evidence="1">Multi-pass membrane protein</topology>
    </subcellularLocation>
</comment>
<dbReference type="PANTHER" id="PTHR32361:SF9">
    <property type="entry name" value="FERRIC REDUCTASE TRANSMEMBRANE COMPONENT 3-RELATED"/>
    <property type="match status" value="1"/>
</dbReference>
<dbReference type="InterPro" id="IPR013130">
    <property type="entry name" value="Fe3_Rdtase_TM_dom"/>
</dbReference>
<dbReference type="CDD" id="cd06186">
    <property type="entry name" value="NOX_Duox_like_FAD_NADP"/>
    <property type="match status" value="1"/>
</dbReference>
<gene>
    <name evidence="11" type="ORF">D9756_007100</name>
</gene>
<sequence>MDDQPFSFAATVDSNSRPQAEWEGFIFHVTLFGLALLGVFFLYRLPRGIALFGSNEWRIGHVLRHIPYRPARSASRSRRIVLASHNANPSSSQPRSPTSDGHPHGVASDDSHTLAYHQQDFRRVDAMGHEIEMQYPTHIASCPPFMRWTLPTLRHRFTPSYSFGQVTVLAIYSWILIFATFYKSNFFVDYNRVAWISTAQLPFVMAYGAKNNVLGTLFGMGYERLNYLHRFAGRVVILAANLHGIGFVYKWSLAGTFTSSIHNPQNTWGLLALVCVDVLWIFSLAYFRQRAYNLFLMTHILCFALILPGLYLHKPTLMPYVLTTITLFGLDYLLRFVKTRIVTATIRPLPELDLTRIEVPNINSGWRAGQHVRVRILTMGLGWFGWSEMHPFTIASLGASEALIGGSGPGNIRRRGLGGGGEEGMVLMCKRTGTWTKRLYEMAKMSGYVDGFMGREVKVWIEGPYGGPGHANFASFSAAVIVVAGSGITFGLSVVKDLVDKDLKGKSRVKAVELIWTVPDPSAVVPLIPTLASLINQSVFTPLRISVHYTRASHTIPTVPSIPGLTLAPGRPRINKIIDYAVTKALSVGAHFDTADIHRSDTLVSEKSGKGGQKGMGRSHSSRRDGVVFEKDPRKLQVDVEMEEVITGRREKEDIQEITGVIVGVCGPVELAKDVVDAVGGVDGDKRNRVGGIEVHEEVFGW</sequence>
<dbReference type="OrthoDB" id="17725at2759"/>
<evidence type="ECO:0000256" key="5">
    <source>
        <dbReference type="ARBA" id="ARBA00023065"/>
    </source>
</evidence>
<dbReference type="SFLD" id="SFLDG01168">
    <property type="entry name" value="Ferric_reductase_subgroup_(FRE"/>
    <property type="match status" value="1"/>
</dbReference>
<name>A0A8H5FZ67_9AGAR</name>
<feature type="transmembrane region" description="Helical" evidence="9">
    <location>
        <begin position="231"/>
        <end position="249"/>
    </location>
</feature>
<keyword evidence="2" id="KW-0813">Transport</keyword>
<dbReference type="GO" id="GO:0000293">
    <property type="term" value="F:ferric-chelate reductase activity"/>
    <property type="evidence" value="ECO:0007669"/>
    <property type="project" value="TreeGrafter"/>
</dbReference>
<dbReference type="Pfam" id="PF01794">
    <property type="entry name" value="Ferric_reduct"/>
    <property type="match status" value="1"/>
</dbReference>
<proteinExistence type="predicted"/>
<comment type="caution">
    <text evidence="11">The sequence shown here is derived from an EMBL/GenBank/DDBJ whole genome shotgun (WGS) entry which is preliminary data.</text>
</comment>
<evidence type="ECO:0000256" key="4">
    <source>
        <dbReference type="ARBA" id="ARBA00022989"/>
    </source>
</evidence>
<evidence type="ECO:0000256" key="6">
    <source>
        <dbReference type="ARBA" id="ARBA00023136"/>
    </source>
</evidence>
<accession>A0A8H5FZ67</accession>
<protein>
    <recommendedName>
        <fullName evidence="10">FAD-binding FR-type domain-containing protein</fullName>
    </recommendedName>
</protein>
<keyword evidence="5" id="KW-0406">Ion transport</keyword>
<dbReference type="EMBL" id="JAACJO010000009">
    <property type="protein sequence ID" value="KAF5354132.1"/>
    <property type="molecule type" value="Genomic_DNA"/>
</dbReference>
<feature type="transmembrane region" description="Helical" evidence="9">
    <location>
        <begin position="193"/>
        <end position="210"/>
    </location>
</feature>
<dbReference type="PANTHER" id="PTHR32361">
    <property type="entry name" value="FERRIC/CUPRIC REDUCTASE TRANSMEMBRANE COMPONENT"/>
    <property type="match status" value="1"/>
</dbReference>
<evidence type="ECO:0000256" key="9">
    <source>
        <dbReference type="SAM" id="Phobius"/>
    </source>
</evidence>
<dbReference type="InterPro" id="IPR017927">
    <property type="entry name" value="FAD-bd_FR_type"/>
</dbReference>
<feature type="domain" description="FAD-binding FR-type" evidence="10">
    <location>
        <begin position="329"/>
        <end position="471"/>
    </location>
</feature>
<dbReference type="GO" id="GO:0006826">
    <property type="term" value="P:iron ion transport"/>
    <property type="evidence" value="ECO:0007669"/>
    <property type="project" value="TreeGrafter"/>
</dbReference>
<dbReference type="Proteomes" id="UP000559027">
    <property type="component" value="Unassembled WGS sequence"/>
</dbReference>
<feature type="region of interest" description="Disordered" evidence="8">
    <location>
        <begin position="85"/>
        <end position="109"/>
    </location>
</feature>
<keyword evidence="7" id="KW-0325">Glycoprotein</keyword>
<feature type="transmembrane region" description="Helical" evidence="9">
    <location>
        <begin position="317"/>
        <end position="337"/>
    </location>
</feature>
<feature type="region of interest" description="Disordered" evidence="8">
    <location>
        <begin position="603"/>
        <end position="628"/>
    </location>
</feature>
<dbReference type="InterPro" id="IPR051410">
    <property type="entry name" value="Ferric/Cupric_Reductase"/>
</dbReference>
<feature type="transmembrane region" description="Helical" evidence="9">
    <location>
        <begin position="269"/>
        <end position="287"/>
    </location>
</feature>
<keyword evidence="3 9" id="KW-0812">Transmembrane</keyword>
<feature type="transmembrane region" description="Helical" evidence="9">
    <location>
        <begin position="294"/>
        <end position="311"/>
    </location>
</feature>
<dbReference type="GO" id="GO:0005886">
    <property type="term" value="C:plasma membrane"/>
    <property type="evidence" value="ECO:0007669"/>
    <property type="project" value="TreeGrafter"/>
</dbReference>
<keyword evidence="4 9" id="KW-1133">Transmembrane helix</keyword>
<dbReference type="GO" id="GO:0006879">
    <property type="term" value="P:intracellular iron ion homeostasis"/>
    <property type="evidence" value="ECO:0007669"/>
    <property type="project" value="TreeGrafter"/>
</dbReference>
<keyword evidence="12" id="KW-1185">Reference proteome</keyword>
<keyword evidence="6 9" id="KW-0472">Membrane</keyword>
<evidence type="ECO:0000259" key="10">
    <source>
        <dbReference type="PROSITE" id="PS51384"/>
    </source>
</evidence>
<feature type="transmembrane region" description="Helical" evidence="9">
    <location>
        <begin position="25"/>
        <end position="43"/>
    </location>
</feature>
<dbReference type="Gene3D" id="3.40.50.80">
    <property type="entry name" value="Nucleotide-binding domain of ferredoxin-NADP reductase (FNR) module"/>
    <property type="match status" value="1"/>
</dbReference>
<evidence type="ECO:0000256" key="1">
    <source>
        <dbReference type="ARBA" id="ARBA00004141"/>
    </source>
</evidence>
<evidence type="ECO:0000256" key="3">
    <source>
        <dbReference type="ARBA" id="ARBA00022692"/>
    </source>
</evidence>
<dbReference type="PROSITE" id="PS51384">
    <property type="entry name" value="FAD_FR"/>
    <property type="match status" value="1"/>
</dbReference>
<evidence type="ECO:0000256" key="7">
    <source>
        <dbReference type="ARBA" id="ARBA00023180"/>
    </source>
</evidence>
<evidence type="ECO:0000313" key="11">
    <source>
        <dbReference type="EMBL" id="KAF5354132.1"/>
    </source>
</evidence>
<feature type="transmembrane region" description="Helical" evidence="9">
    <location>
        <begin position="161"/>
        <end position="181"/>
    </location>
</feature>
<feature type="compositionally biased region" description="Polar residues" evidence="8">
    <location>
        <begin position="85"/>
        <end position="99"/>
    </location>
</feature>
<dbReference type="SUPFAM" id="SSF52343">
    <property type="entry name" value="Ferredoxin reductase-like, C-terminal NADP-linked domain"/>
    <property type="match status" value="1"/>
</dbReference>